<dbReference type="Gene3D" id="3.60.15.10">
    <property type="entry name" value="Ribonuclease Z/Hydroxyacylglutathione hydrolase-like"/>
    <property type="match status" value="1"/>
</dbReference>
<evidence type="ECO:0000259" key="1">
    <source>
        <dbReference type="Pfam" id="PF12706"/>
    </source>
</evidence>
<organism evidence="2 3">
    <name type="scientific">Planctopirus hydrillae</name>
    <dbReference type="NCBI Taxonomy" id="1841610"/>
    <lineage>
        <taxon>Bacteria</taxon>
        <taxon>Pseudomonadati</taxon>
        <taxon>Planctomycetota</taxon>
        <taxon>Planctomycetia</taxon>
        <taxon>Planctomycetales</taxon>
        <taxon>Planctomycetaceae</taxon>
        <taxon>Planctopirus</taxon>
    </lineage>
</organism>
<dbReference type="EMBL" id="LYDR01000158">
    <property type="protein sequence ID" value="ODA28092.1"/>
    <property type="molecule type" value="Genomic_DNA"/>
</dbReference>
<dbReference type="PANTHER" id="PTHR46018">
    <property type="entry name" value="ZINC PHOSPHODIESTERASE ELAC PROTEIN 1"/>
    <property type="match status" value="1"/>
</dbReference>
<dbReference type="OrthoDB" id="9800940at2"/>
<dbReference type="CDD" id="cd16272">
    <property type="entry name" value="RNaseZ_MBL-fold"/>
    <property type="match status" value="1"/>
</dbReference>
<keyword evidence="2" id="KW-0378">Hydrolase</keyword>
<name>A0A1C3E4B6_9PLAN</name>
<proteinExistence type="predicted"/>
<sequence>MEVIFLGTGGYHPNERRHTAGVAIPEARIVFDAGTSAFRIPKVMPPGELNVFLSHAHLDHVCGLTYLLAPLLTGYFTSCRLYGTAATLHAVRTHLFADPIFPILPAFEFCILQDVISCGDYVMTSRSMVHPGGSMAFRLEKNSKVLAYVTDTTANESYLDWIRGVDLLIHECSFRDADEKWCQPTGHSHTSAVARLAMAANVQQLYLTHIDPRDLSDDPVDLDQARQIFPNTVVAEDLLVVRL</sequence>
<evidence type="ECO:0000313" key="2">
    <source>
        <dbReference type="EMBL" id="ODA28092.1"/>
    </source>
</evidence>
<protein>
    <submittedName>
        <fullName evidence="2">Metal-dependent hydrolase</fullName>
    </submittedName>
</protein>
<dbReference type="Proteomes" id="UP000094828">
    <property type="component" value="Unassembled WGS sequence"/>
</dbReference>
<accession>A0A1C3E4B6</accession>
<dbReference type="AlphaFoldDB" id="A0A1C3E4B6"/>
<gene>
    <name evidence="2" type="ORF">A6X21_14635</name>
</gene>
<evidence type="ECO:0000313" key="3">
    <source>
        <dbReference type="Proteomes" id="UP000094828"/>
    </source>
</evidence>
<comment type="caution">
    <text evidence="2">The sequence shown here is derived from an EMBL/GenBank/DDBJ whole genome shotgun (WGS) entry which is preliminary data.</text>
</comment>
<dbReference type="SUPFAM" id="SSF56281">
    <property type="entry name" value="Metallo-hydrolase/oxidoreductase"/>
    <property type="match status" value="1"/>
</dbReference>
<dbReference type="PANTHER" id="PTHR46018:SF2">
    <property type="entry name" value="ZINC PHOSPHODIESTERASE ELAC PROTEIN 1"/>
    <property type="match status" value="1"/>
</dbReference>
<dbReference type="InterPro" id="IPR001279">
    <property type="entry name" value="Metallo-B-lactamas"/>
</dbReference>
<dbReference type="InterPro" id="IPR036866">
    <property type="entry name" value="RibonucZ/Hydroxyglut_hydro"/>
</dbReference>
<dbReference type="RefSeq" id="WP_068853289.1">
    <property type="nucleotide sequence ID" value="NZ_LYDR01000158.1"/>
</dbReference>
<dbReference type="GO" id="GO:0042781">
    <property type="term" value="F:3'-tRNA processing endoribonuclease activity"/>
    <property type="evidence" value="ECO:0007669"/>
    <property type="project" value="TreeGrafter"/>
</dbReference>
<feature type="domain" description="Metallo-beta-lactamase" evidence="1">
    <location>
        <begin position="28"/>
        <end position="210"/>
    </location>
</feature>
<reference evidence="2 3" key="1">
    <citation type="submission" date="2016-05" db="EMBL/GenBank/DDBJ databases">
        <title>Genomic and physiological characterization of Planctopirus sp. isolated from fresh water lake.</title>
        <authorList>
            <person name="Subhash Y."/>
            <person name="Ramana C."/>
        </authorList>
    </citation>
    <scope>NUCLEOTIDE SEQUENCE [LARGE SCALE GENOMIC DNA]</scope>
    <source>
        <strain evidence="2 3">JC280</strain>
    </source>
</reference>
<dbReference type="STRING" id="1841610.A6X21_14635"/>
<dbReference type="Pfam" id="PF12706">
    <property type="entry name" value="Lactamase_B_2"/>
    <property type="match status" value="1"/>
</dbReference>
<keyword evidence="3" id="KW-1185">Reference proteome</keyword>